<reference evidence="2" key="1">
    <citation type="submission" date="2019-03" db="EMBL/GenBank/DDBJ databases">
        <title>Single cell metagenomics reveals metabolic interactions within the superorganism composed of flagellate Streblomastix strix and complex community of Bacteroidetes bacteria on its surface.</title>
        <authorList>
            <person name="Treitli S.C."/>
            <person name="Kolisko M."/>
            <person name="Husnik F."/>
            <person name="Keeling P."/>
            <person name="Hampl V."/>
        </authorList>
    </citation>
    <scope>NUCLEOTIDE SEQUENCE</scope>
    <source>
        <strain evidence="2">STM</strain>
    </source>
</reference>
<proteinExistence type="predicted"/>
<dbReference type="PANTHER" id="PTHR40396">
    <property type="entry name" value="ATPASE-LIKE PROTEIN"/>
    <property type="match status" value="1"/>
</dbReference>
<dbReference type="EMBL" id="SNRY01002013">
    <property type="protein sequence ID" value="KAA6327312.1"/>
    <property type="molecule type" value="Genomic_DNA"/>
</dbReference>
<organism evidence="2">
    <name type="scientific">termite gut metagenome</name>
    <dbReference type="NCBI Taxonomy" id="433724"/>
    <lineage>
        <taxon>unclassified sequences</taxon>
        <taxon>metagenomes</taxon>
        <taxon>organismal metagenomes</taxon>
    </lineage>
</organism>
<feature type="domain" description="ATPase AAA-type core" evidence="1">
    <location>
        <begin position="46"/>
        <end position="346"/>
    </location>
</feature>
<dbReference type="InterPro" id="IPR027417">
    <property type="entry name" value="P-loop_NTPase"/>
</dbReference>
<dbReference type="SUPFAM" id="SSF52540">
    <property type="entry name" value="P-loop containing nucleoside triphosphate hydrolases"/>
    <property type="match status" value="1"/>
</dbReference>
<name>A0A5J4R0T5_9ZZZZ</name>
<sequence>MILNIKFKNYRSFKGECIFTMLASPSEAKPNNVFETTTGKRLLKTAVIFGANASGKTNIILFFYCLKRFIRHDGVKAGDDIYDYQPFKFDMDSQKKPVEFEINFITNDTVYYYNFTYDKNAIIKESLRYDSDEGQLLLFERIIKEGKHKIKFGTLQGEKKEFEVFANQSILSKFGYDTPHDFITPASTYLMNLNVTNAYHLDMLNTLREDVIKWIGNNQKRKDRLIELLKFADTGVNGFQIKKRDAVVENIVDIMVSHPLFENKIICKNSEELHFSYESYGTRNLFILGGKILQSLEEGTPIFIDELDSGFHTYISTFIIELFRNERINKKHSQLILTTHDVNLLDENVIRKDQIWFTEKDKYGASTLFSLQDFTDVKEDTFFKGWYLANKFGAVPAIQSLEKLFIEDE</sequence>
<protein>
    <recommendedName>
        <fullName evidence="1">ATPase AAA-type core domain-containing protein</fullName>
    </recommendedName>
</protein>
<evidence type="ECO:0000313" key="2">
    <source>
        <dbReference type="EMBL" id="KAA6327312.1"/>
    </source>
</evidence>
<dbReference type="GO" id="GO:0016887">
    <property type="term" value="F:ATP hydrolysis activity"/>
    <property type="evidence" value="ECO:0007669"/>
    <property type="project" value="InterPro"/>
</dbReference>
<comment type="caution">
    <text evidence="2">The sequence shown here is derived from an EMBL/GenBank/DDBJ whole genome shotgun (WGS) entry which is preliminary data.</text>
</comment>
<dbReference type="Pfam" id="PF13304">
    <property type="entry name" value="AAA_21"/>
    <property type="match status" value="1"/>
</dbReference>
<dbReference type="InterPro" id="IPR003959">
    <property type="entry name" value="ATPase_AAA_core"/>
</dbReference>
<dbReference type="AlphaFoldDB" id="A0A5J4R0T5"/>
<evidence type="ECO:0000259" key="1">
    <source>
        <dbReference type="Pfam" id="PF13304"/>
    </source>
</evidence>
<accession>A0A5J4R0T5</accession>
<gene>
    <name evidence="2" type="ORF">EZS27_023697</name>
</gene>
<dbReference type="Gene3D" id="3.40.50.300">
    <property type="entry name" value="P-loop containing nucleotide triphosphate hydrolases"/>
    <property type="match status" value="1"/>
</dbReference>
<dbReference type="PANTHER" id="PTHR40396:SF1">
    <property type="entry name" value="ATPASE AAA-TYPE CORE DOMAIN-CONTAINING PROTEIN"/>
    <property type="match status" value="1"/>
</dbReference>
<dbReference type="GO" id="GO:0005524">
    <property type="term" value="F:ATP binding"/>
    <property type="evidence" value="ECO:0007669"/>
    <property type="project" value="InterPro"/>
</dbReference>